<reference evidence="3 4" key="1">
    <citation type="submission" date="2015-07" db="EMBL/GenBank/DDBJ databases">
        <title>Genome sequencing of Kibdelosporangium phytohabitans.</title>
        <authorList>
            <person name="Qin S."/>
            <person name="Xing K."/>
        </authorList>
    </citation>
    <scope>NUCLEOTIDE SEQUENCE [LARGE SCALE GENOMIC DNA]</scope>
    <source>
        <strain evidence="3 4">KLBMP1111</strain>
    </source>
</reference>
<feature type="domain" description="Activator of Hsp90 ATPase homologue 1/2-like C-terminal" evidence="2">
    <location>
        <begin position="25"/>
        <end position="137"/>
    </location>
</feature>
<dbReference type="RefSeq" id="WP_054294702.1">
    <property type="nucleotide sequence ID" value="NZ_CP012752.1"/>
</dbReference>
<dbReference type="SUPFAM" id="SSF55961">
    <property type="entry name" value="Bet v1-like"/>
    <property type="match status" value="1"/>
</dbReference>
<comment type="similarity">
    <text evidence="1">Belongs to the AHA1 family.</text>
</comment>
<dbReference type="OrthoDB" id="8117292at2"/>
<dbReference type="InterPro" id="IPR013538">
    <property type="entry name" value="ASHA1/2-like_C"/>
</dbReference>
<evidence type="ECO:0000259" key="2">
    <source>
        <dbReference type="Pfam" id="PF08327"/>
    </source>
</evidence>
<dbReference type="STRING" id="860235.AOZ06_43460"/>
<dbReference type="Proteomes" id="UP000063699">
    <property type="component" value="Chromosome"/>
</dbReference>
<dbReference type="InterPro" id="IPR023393">
    <property type="entry name" value="START-like_dom_sf"/>
</dbReference>
<organism evidence="3 4">
    <name type="scientific">Kibdelosporangium phytohabitans</name>
    <dbReference type="NCBI Taxonomy" id="860235"/>
    <lineage>
        <taxon>Bacteria</taxon>
        <taxon>Bacillati</taxon>
        <taxon>Actinomycetota</taxon>
        <taxon>Actinomycetes</taxon>
        <taxon>Pseudonocardiales</taxon>
        <taxon>Pseudonocardiaceae</taxon>
        <taxon>Kibdelosporangium</taxon>
    </lineage>
</organism>
<sequence>MKPIPTGKLVPTDKGYDLVLTRTLKAPIDDVWASLTESSRTSRWFGPWEGRGGTGSTAKVQMLHEEGQPWMDIHIDLCEAPTRLAISTEPDAHGVWHMEARLSHSAGVTELNLIQHVERTDIVGSTGPGWEFYLDMLIASREGEPLPSFDDYYPSQQKYYDDLVAAAEKESTASNAEH</sequence>
<dbReference type="EMBL" id="CP012752">
    <property type="protein sequence ID" value="ALG12810.1"/>
    <property type="molecule type" value="Genomic_DNA"/>
</dbReference>
<proteinExistence type="inferred from homology"/>
<dbReference type="KEGG" id="kphy:AOZ06_43460"/>
<accession>A0A0N9I4G1</accession>
<dbReference type="CDD" id="cd08899">
    <property type="entry name" value="SRPBCC_CalC_Aha1-like_6"/>
    <property type="match status" value="1"/>
</dbReference>
<dbReference type="Pfam" id="PF08327">
    <property type="entry name" value="AHSA1"/>
    <property type="match status" value="1"/>
</dbReference>
<dbReference type="AlphaFoldDB" id="A0A0N9I4G1"/>
<dbReference type="Gene3D" id="3.30.530.20">
    <property type="match status" value="1"/>
</dbReference>
<name>A0A0N9I4G1_9PSEU</name>
<evidence type="ECO:0000313" key="4">
    <source>
        <dbReference type="Proteomes" id="UP000063699"/>
    </source>
</evidence>
<gene>
    <name evidence="3" type="ORF">AOZ06_43460</name>
</gene>
<protein>
    <submittedName>
        <fullName evidence="3">ATPase</fullName>
    </submittedName>
</protein>
<keyword evidence="4" id="KW-1185">Reference proteome</keyword>
<evidence type="ECO:0000256" key="1">
    <source>
        <dbReference type="ARBA" id="ARBA00006817"/>
    </source>
</evidence>
<evidence type="ECO:0000313" key="3">
    <source>
        <dbReference type="EMBL" id="ALG12810.1"/>
    </source>
</evidence>